<dbReference type="AlphaFoldDB" id="A0A0G1JGR4"/>
<proteinExistence type="predicted"/>
<evidence type="ECO:0000313" key="1">
    <source>
        <dbReference type="EMBL" id="KKT70538.1"/>
    </source>
</evidence>
<sequence>MQDGVWHLLPHVSHLTATSDKTGIGWKLLLVSSSVWAVDPADKITSNDSFPEYRATKDGQIFDFYNKSHEKLLWFESYFEFFIRIKKSQALDLDTSDKTPFLARQFFLFSKWFYSADKAALPVRKL</sequence>
<dbReference type="Proteomes" id="UP000034154">
    <property type="component" value="Unassembled WGS sequence"/>
</dbReference>
<accession>A0A0G1JGR4</accession>
<gene>
    <name evidence="1" type="ORF">UW63_C0024G0002</name>
</gene>
<organism evidence="1 2">
    <name type="scientific">Candidatus Uhrbacteria bacterium GW2011_GWF2_44_350</name>
    <dbReference type="NCBI Taxonomy" id="1619000"/>
    <lineage>
        <taxon>Bacteria</taxon>
        <taxon>Candidatus Uhriibacteriota</taxon>
    </lineage>
</organism>
<reference evidence="1 2" key="1">
    <citation type="journal article" date="2015" name="Nature">
        <title>rRNA introns, odd ribosomes, and small enigmatic genomes across a large radiation of phyla.</title>
        <authorList>
            <person name="Brown C.T."/>
            <person name="Hug L.A."/>
            <person name="Thomas B.C."/>
            <person name="Sharon I."/>
            <person name="Castelle C.J."/>
            <person name="Singh A."/>
            <person name="Wilkins M.J."/>
            <person name="Williams K.H."/>
            <person name="Banfield J.F."/>
        </authorList>
    </citation>
    <scope>NUCLEOTIDE SEQUENCE [LARGE SCALE GENOMIC DNA]</scope>
</reference>
<name>A0A0G1JGR4_9BACT</name>
<protein>
    <submittedName>
        <fullName evidence="1">Uncharacterized protein</fullName>
    </submittedName>
</protein>
<evidence type="ECO:0000313" key="2">
    <source>
        <dbReference type="Proteomes" id="UP000034154"/>
    </source>
</evidence>
<dbReference type="EMBL" id="LCJB01000024">
    <property type="protein sequence ID" value="KKT70538.1"/>
    <property type="molecule type" value="Genomic_DNA"/>
</dbReference>
<comment type="caution">
    <text evidence="1">The sequence shown here is derived from an EMBL/GenBank/DDBJ whole genome shotgun (WGS) entry which is preliminary data.</text>
</comment>